<dbReference type="InterPro" id="IPR015943">
    <property type="entry name" value="WD40/YVTN_repeat-like_dom_sf"/>
</dbReference>
<proteinExistence type="predicted"/>
<dbReference type="Pfam" id="PF07494">
    <property type="entry name" value="Reg_prop"/>
    <property type="match status" value="1"/>
</dbReference>
<name>X1KCP5_9ZZZZ</name>
<feature type="non-terminal residue" evidence="1">
    <location>
        <position position="1"/>
    </location>
</feature>
<dbReference type="Gene3D" id="2.60.40.4070">
    <property type="match status" value="1"/>
</dbReference>
<dbReference type="AlphaFoldDB" id="X1KCP5"/>
<accession>X1KCP5</accession>
<reference evidence="1" key="1">
    <citation type="journal article" date="2014" name="Front. Microbiol.">
        <title>High frequency of phylogenetically diverse reductive dehalogenase-homologous genes in deep subseafloor sedimentary metagenomes.</title>
        <authorList>
            <person name="Kawai M."/>
            <person name="Futagami T."/>
            <person name="Toyoda A."/>
            <person name="Takaki Y."/>
            <person name="Nishi S."/>
            <person name="Hori S."/>
            <person name="Arai W."/>
            <person name="Tsubouchi T."/>
            <person name="Morono Y."/>
            <person name="Uchiyama I."/>
            <person name="Ito T."/>
            <person name="Fujiyama A."/>
            <person name="Inagaki F."/>
            <person name="Takami H."/>
        </authorList>
    </citation>
    <scope>NUCLEOTIDE SEQUENCE</scope>
    <source>
        <strain evidence="1">Expedition CK06-06</strain>
    </source>
</reference>
<dbReference type="EMBL" id="BARV01009818">
    <property type="protein sequence ID" value="GAI04403.1"/>
    <property type="molecule type" value="Genomic_DNA"/>
</dbReference>
<dbReference type="NCBIfam" id="TIGR04183">
    <property type="entry name" value="Por_Secre_tail"/>
    <property type="match status" value="1"/>
</dbReference>
<dbReference type="SUPFAM" id="SSF63829">
    <property type="entry name" value="Calcium-dependent phosphotriesterase"/>
    <property type="match status" value="1"/>
</dbReference>
<dbReference type="InterPro" id="IPR026444">
    <property type="entry name" value="Secre_tail"/>
</dbReference>
<comment type="caution">
    <text evidence="1">The sequence shown here is derived from an EMBL/GenBank/DDBJ whole genome shotgun (WGS) entry which is preliminary data.</text>
</comment>
<protein>
    <recommendedName>
        <fullName evidence="2">Secretion system C-terminal sorting domain-containing protein</fullName>
    </recommendedName>
</protein>
<sequence>DDRTNKFSIVDQDGKTFNNIFSVAEDLEGNIWVGTNEGPVIYYNPENVFSGQNFFAHRINIPREDDSGLANYMLGTETITAIAVDGANRKWIGTENAGVFLLAPDGMKQIYSFNENNSPLLSNNITSIAIDHQSGEVFFGTDKGIISYRSTATQGSNEFNKVFVFPNPVREDYDGPITVTGLVSDAEVKITDISGNIVYETRALGGQAIWDGRNFSGARVQTGVYLIFCTNEDGSKTHVTKLLFIH</sequence>
<evidence type="ECO:0008006" key="2">
    <source>
        <dbReference type="Google" id="ProtNLM"/>
    </source>
</evidence>
<gene>
    <name evidence="1" type="ORF">S06H3_19223</name>
</gene>
<dbReference type="Gene3D" id="2.130.10.10">
    <property type="entry name" value="YVTN repeat-like/Quinoprotein amine dehydrogenase"/>
    <property type="match status" value="1"/>
</dbReference>
<dbReference type="InterPro" id="IPR011110">
    <property type="entry name" value="Reg_prop"/>
</dbReference>
<evidence type="ECO:0000313" key="1">
    <source>
        <dbReference type="EMBL" id="GAI04403.1"/>
    </source>
</evidence>
<organism evidence="1">
    <name type="scientific">marine sediment metagenome</name>
    <dbReference type="NCBI Taxonomy" id="412755"/>
    <lineage>
        <taxon>unclassified sequences</taxon>
        <taxon>metagenomes</taxon>
        <taxon>ecological metagenomes</taxon>
    </lineage>
</organism>